<dbReference type="PROSITE" id="PS51352">
    <property type="entry name" value="THIOREDOXIN_2"/>
    <property type="match status" value="1"/>
</dbReference>
<evidence type="ECO:0000259" key="2">
    <source>
        <dbReference type="PROSITE" id="PS51352"/>
    </source>
</evidence>
<reference evidence="3" key="1">
    <citation type="submission" date="2020-11" db="EMBL/GenBank/DDBJ databases">
        <authorList>
            <person name="Tran Van P."/>
        </authorList>
    </citation>
    <scope>NUCLEOTIDE SEQUENCE</scope>
</reference>
<proteinExistence type="predicted"/>
<dbReference type="EMBL" id="OA885161">
    <property type="protein sequence ID" value="CAD7281722.1"/>
    <property type="molecule type" value="Genomic_DNA"/>
</dbReference>
<evidence type="ECO:0000313" key="4">
    <source>
        <dbReference type="Proteomes" id="UP000678499"/>
    </source>
</evidence>
<dbReference type="PANTHER" id="PTHR46295">
    <property type="entry name" value="ENDOPLASMIC RETICULUM RESIDENT PROTEIN 44"/>
    <property type="match status" value="1"/>
</dbReference>
<gene>
    <name evidence="3" type="ORF">NMOB1V02_LOCUS9359</name>
</gene>
<feature type="domain" description="Thioredoxin" evidence="2">
    <location>
        <begin position="8"/>
        <end position="145"/>
    </location>
</feature>
<dbReference type="GO" id="GO:0003756">
    <property type="term" value="F:protein disulfide isomerase activity"/>
    <property type="evidence" value="ECO:0007669"/>
    <property type="project" value="TreeGrafter"/>
</dbReference>
<feature type="chain" id="PRO_5036403334" description="Thioredoxin domain-containing protein" evidence="1">
    <location>
        <begin position="25"/>
        <end position="402"/>
    </location>
</feature>
<dbReference type="EMBL" id="CAJPEX010003124">
    <property type="protein sequence ID" value="CAG0921874.1"/>
    <property type="molecule type" value="Genomic_DNA"/>
</dbReference>
<dbReference type="Pfam" id="PF13848">
    <property type="entry name" value="Thioredoxin_6"/>
    <property type="match status" value="1"/>
</dbReference>
<keyword evidence="1" id="KW-0732">Signal</keyword>
<dbReference type="GO" id="GO:0005793">
    <property type="term" value="C:endoplasmic reticulum-Golgi intermediate compartment"/>
    <property type="evidence" value="ECO:0007669"/>
    <property type="project" value="TreeGrafter"/>
</dbReference>
<dbReference type="GO" id="GO:0006457">
    <property type="term" value="P:protein folding"/>
    <property type="evidence" value="ECO:0007669"/>
    <property type="project" value="TreeGrafter"/>
</dbReference>
<dbReference type="PANTHER" id="PTHR46295:SF1">
    <property type="entry name" value="ENDOPLASMIC RETICULUM RESIDENT PROTEIN 44"/>
    <property type="match status" value="1"/>
</dbReference>
<feature type="signal peptide" evidence="1">
    <location>
        <begin position="1"/>
        <end position="24"/>
    </location>
</feature>
<dbReference type="SUPFAM" id="SSF52833">
    <property type="entry name" value="Thioredoxin-like"/>
    <property type="match status" value="2"/>
</dbReference>
<dbReference type="Gene3D" id="3.40.30.10">
    <property type="entry name" value="Glutaredoxin"/>
    <property type="match status" value="2"/>
</dbReference>
<dbReference type="InterPro" id="IPR052643">
    <property type="entry name" value="ERP44"/>
</dbReference>
<evidence type="ECO:0000256" key="1">
    <source>
        <dbReference type="SAM" id="SignalP"/>
    </source>
</evidence>
<organism evidence="3">
    <name type="scientific">Notodromas monacha</name>
    <dbReference type="NCBI Taxonomy" id="399045"/>
    <lineage>
        <taxon>Eukaryota</taxon>
        <taxon>Metazoa</taxon>
        <taxon>Ecdysozoa</taxon>
        <taxon>Arthropoda</taxon>
        <taxon>Crustacea</taxon>
        <taxon>Oligostraca</taxon>
        <taxon>Ostracoda</taxon>
        <taxon>Podocopa</taxon>
        <taxon>Podocopida</taxon>
        <taxon>Cypridocopina</taxon>
        <taxon>Cypridoidea</taxon>
        <taxon>Cyprididae</taxon>
        <taxon>Notodromas</taxon>
    </lineage>
</organism>
<evidence type="ECO:0000313" key="3">
    <source>
        <dbReference type="EMBL" id="CAD7281722.1"/>
    </source>
</evidence>
<dbReference type="InterPro" id="IPR013766">
    <property type="entry name" value="Thioredoxin_domain"/>
</dbReference>
<dbReference type="Pfam" id="PF00085">
    <property type="entry name" value="Thioredoxin"/>
    <property type="match status" value="1"/>
</dbReference>
<name>A0A7R9GIK5_9CRUS</name>
<dbReference type="GO" id="GO:0005789">
    <property type="term" value="C:endoplasmic reticulum membrane"/>
    <property type="evidence" value="ECO:0007669"/>
    <property type="project" value="TreeGrafter"/>
</dbReference>
<keyword evidence="4" id="KW-1185">Reference proteome</keyword>
<accession>A0A7R9GIK5</accession>
<dbReference type="CDD" id="cd02961">
    <property type="entry name" value="PDI_a_family"/>
    <property type="match status" value="1"/>
</dbReference>
<protein>
    <recommendedName>
        <fullName evidence="2">Thioredoxin domain-containing protein</fullName>
    </recommendedName>
</protein>
<sequence length="402" mass="45563">MHSLRTFKMFSSLLPLFFILGVSADDSVDVFNAERTLDDWNNLLLNKDFVFVNFYADWCRFSKLLAPQWQRAASIIADDSALSPKVQFARVDCDSSPMDELCKYYNVHKYPTVTLIKHGIRGRGSEYRGSRSAEGLVDFLKAQARDTVSVVTSSDLSHSLQPRDVVPGTGEKYEKPVIIFAKVPEGHEENVDLLRKVSTHFLDTECNFHVNVVPGEFETSVISFDAVSGNEKSFPGQMQNFLELLQWARSQCVPLVRELMFENAEALTEEGLPFLVLFRDPDDEASLQIFRDIINDELLGEQDKVNFLYADGFVFEHPLKHLGKTSQDFPVIALDDFNHIFGLPTDANFEDPGVLKAFIQDLHSGKLHKDFHSGEPLAILESVFQRLVPSSRRYSVLTKDEL</sequence>
<dbReference type="OrthoDB" id="294696at2759"/>
<dbReference type="InterPro" id="IPR036249">
    <property type="entry name" value="Thioredoxin-like_sf"/>
</dbReference>
<dbReference type="Proteomes" id="UP000678499">
    <property type="component" value="Unassembled WGS sequence"/>
</dbReference>
<dbReference type="AlphaFoldDB" id="A0A7R9GIK5"/>